<dbReference type="NCBIfam" id="TIGR02870">
    <property type="entry name" value="spore_II_D"/>
    <property type="match status" value="1"/>
</dbReference>
<organism evidence="3 4">
    <name type="scientific">Peribacillus loiseleuriae</name>
    <dbReference type="NCBI Taxonomy" id="1679170"/>
    <lineage>
        <taxon>Bacteria</taxon>
        <taxon>Bacillati</taxon>
        <taxon>Bacillota</taxon>
        <taxon>Bacilli</taxon>
        <taxon>Bacillales</taxon>
        <taxon>Bacillaceae</taxon>
        <taxon>Peribacillus</taxon>
    </lineage>
</organism>
<protein>
    <submittedName>
        <fullName evidence="3">Stage II sporulation protein D</fullName>
    </submittedName>
</protein>
<gene>
    <name evidence="3" type="ORF">AC625_22480</name>
</gene>
<dbReference type="InterPro" id="IPR013486">
    <property type="entry name" value="SpoIID/LytB"/>
</dbReference>
<dbReference type="Proteomes" id="UP000037146">
    <property type="component" value="Unassembled WGS sequence"/>
</dbReference>
<keyword evidence="1" id="KW-0472">Membrane</keyword>
<dbReference type="NCBIfam" id="TIGR02669">
    <property type="entry name" value="SpoIID_LytB"/>
    <property type="match status" value="1"/>
</dbReference>
<dbReference type="STRING" id="1679170.AC625_22480"/>
<accession>A0A0K9GZ66</accession>
<dbReference type="PANTHER" id="PTHR30032:SF4">
    <property type="entry name" value="AMIDASE ENHANCER"/>
    <property type="match status" value="1"/>
</dbReference>
<dbReference type="OrthoDB" id="9794671at2"/>
<dbReference type="PANTHER" id="PTHR30032">
    <property type="entry name" value="N-ACETYLMURAMOYL-L-ALANINE AMIDASE-RELATED"/>
    <property type="match status" value="1"/>
</dbReference>
<dbReference type="AlphaFoldDB" id="A0A0K9GZ66"/>
<keyword evidence="1" id="KW-1133">Transmembrane helix</keyword>
<dbReference type="GO" id="GO:0030288">
    <property type="term" value="C:outer membrane-bounded periplasmic space"/>
    <property type="evidence" value="ECO:0007669"/>
    <property type="project" value="TreeGrafter"/>
</dbReference>
<feature type="transmembrane region" description="Helical" evidence="1">
    <location>
        <begin position="7"/>
        <end position="29"/>
    </location>
</feature>
<sequence>MRAFKPIIVLFLAVAFVTLMIPAVLVLLFSKDEKAGKLSETVEQPIESVETTDLPGVNVAVYRSAQEEVQTVPIESYVVGVVASEMYADFELEALKAQSLAARTYIVNLLLAKNAVGVSKGADVTDTESHQVYRNDDELKKSWGADYSWKMKKIKEAVNATKGQILTYDGKPITASFFSTSNGYTENSEDVWTSAYPYLKSVASPWDKSSPKFYNNETISVADFQKKLGVKLPAGNEIGTVEARTKGHRVSKAVIAGKELTGAVVRNSLGLKSTDFTWERKGENIVITTKGFGHGVGMSQYGADGMAKEGKKYDEIVKYYYQGVTIQPADTILNTITAKK</sequence>
<name>A0A0K9GZ66_9BACI</name>
<comment type="caution">
    <text evidence="3">The sequence shown here is derived from an EMBL/GenBank/DDBJ whole genome shotgun (WGS) entry which is preliminary data.</text>
</comment>
<feature type="domain" description="Sporulation stage II protein D amidase enhancer LytB N-terminal" evidence="2">
    <location>
        <begin position="63"/>
        <end position="168"/>
    </location>
</feature>
<dbReference type="PATRIC" id="fig|1679170.3.peg.5070"/>
<dbReference type="EMBL" id="LFZW01000001">
    <property type="protein sequence ID" value="KMY51948.1"/>
    <property type="molecule type" value="Genomic_DNA"/>
</dbReference>
<reference evidence="4" key="1">
    <citation type="submission" date="2015-07" db="EMBL/GenBank/DDBJ databases">
        <title>Genome sequencing project for genomic taxonomy and phylogenomics of Bacillus-like bacteria.</title>
        <authorList>
            <person name="Liu B."/>
            <person name="Wang J."/>
            <person name="Zhu Y."/>
            <person name="Liu G."/>
            <person name="Chen Q."/>
            <person name="Chen Z."/>
            <person name="Lan J."/>
            <person name="Che J."/>
            <person name="Ge C."/>
            <person name="Shi H."/>
            <person name="Pan Z."/>
            <person name="Liu X."/>
        </authorList>
    </citation>
    <scope>NUCLEOTIDE SEQUENCE [LARGE SCALE GENOMIC DNA]</scope>
    <source>
        <strain evidence="4">FJAT-27997</strain>
    </source>
</reference>
<proteinExistence type="predicted"/>
<dbReference type="InterPro" id="IPR014225">
    <property type="entry name" value="Spore_II_D_firmicutes"/>
</dbReference>
<dbReference type="InterPro" id="IPR051922">
    <property type="entry name" value="Bact_Sporulation_Assoc"/>
</dbReference>
<keyword evidence="1" id="KW-0812">Transmembrane</keyword>
<evidence type="ECO:0000259" key="2">
    <source>
        <dbReference type="Pfam" id="PF08486"/>
    </source>
</evidence>
<dbReference type="InterPro" id="IPR013693">
    <property type="entry name" value="SpoIID/LytB_N"/>
</dbReference>
<keyword evidence="4" id="KW-1185">Reference proteome</keyword>
<evidence type="ECO:0000313" key="3">
    <source>
        <dbReference type="EMBL" id="KMY51948.1"/>
    </source>
</evidence>
<dbReference type="GO" id="GO:0030435">
    <property type="term" value="P:sporulation resulting in formation of a cellular spore"/>
    <property type="evidence" value="ECO:0007669"/>
    <property type="project" value="InterPro"/>
</dbReference>
<evidence type="ECO:0000256" key="1">
    <source>
        <dbReference type="SAM" id="Phobius"/>
    </source>
</evidence>
<dbReference type="Pfam" id="PF08486">
    <property type="entry name" value="SpoIID"/>
    <property type="match status" value="1"/>
</dbReference>
<dbReference type="RefSeq" id="WP_049683306.1">
    <property type="nucleotide sequence ID" value="NZ_LFZW01000001.1"/>
</dbReference>
<evidence type="ECO:0000313" key="4">
    <source>
        <dbReference type="Proteomes" id="UP000037146"/>
    </source>
</evidence>